<keyword evidence="4" id="KW-1185">Reference proteome</keyword>
<feature type="compositionally biased region" description="Acidic residues" evidence="1">
    <location>
        <begin position="70"/>
        <end position="86"/>
    </location>
</feature>
<accession>A0A835WIF6</accession>
<dbReference type="PANTHER" id="PTHR48295">
    <property type="entry name" value="CRANIOFACIAL DEVELOPMENT PROTEIN 1"/>
    <property type="match status" value="1"/>
</dbReference>
<name>A0A835WIF6_9CHLO</name>
<dbReference type="AlphaFoldDB" id="A0A835WIF6"/>
<evidence type="ECO:0000313" key="4">
    <source>
        <dbReference type="Proteomes" id="UP000613740"/>
    </source>
</evidence>
<dbReference type="Pfam" id="PF07572">
    <property type="entry name" value="BCNT"/>
    <property type="match status" value="1"/>
</dbReference>
<proteinExistence type="predicted"/>
<dbReference type="Proteomes" id="UP000613740">
    <property type="component" value="Unassembled WGS sequence"/>
</dbReference>
<feature type="compositionally biased region" description="Basic and acidic residues" evidence="1">
    <location>
        <begin position="89"/>
        <end position="101"/>
    </location>
</feature>
<dbReference type="PANTHER" id="PTHR48295:SF1">
    <property type="entry name" value="SWR1-COMPLEX PROTEIN 5"/>
    <property type="match status" value="1"/>
</dbReference>
<dbReference type="OrthoDB" id="445677at2759"/>
<evidence type="ECO:0000313" key="3">
    <source>
        <dbReference type="EMBL" id="KAG2447977.1"/>
    </source>
</evidence>
<sequence>MTSLLNAHLPSDDEDESEDDDYNPLADKTAEREDIHQEPKAAGRGGAKKRRRGGALAAGDGEAGAASGSEDGDDDGEADEEEDAAAAEEAARNDPRAVAKREKIASLWQQINSNAASRGTGSAAGRLPSAGVTLAELCTSATAERLRAKRPKKAAPDEIWMRSLGLLPKSSARSGSPAVAAAAVAAIAALAPATAAAAAAAAAGVGASGSGQELGRDSASPEPGAAGGGLSEEAAAEKRALAAAALAAARDAKATGSRVGKVAVTETRRFAGKDIQVTMMVDKDSKEAERAAARAAVPPPKPTSKGLDAMLAEIEKKKKVSVLDKTKADWSQYKAVHTEVDEELEEHKKSGDQYLDKQNFLKRAELREYEKERDTRLASDIRTRGRL</sequence>
<reference evidence="3" key="1">
    <citation type="journal article" date="2020" name="bioRxiv">
        <title>Comparative genomics of Chlamydomonas.</title>
        <authorList>
            <person name="Craig R.J."/>
            <person name="Hasan A.R."/>
            <person name="Ness R.W."/>
            <person name="Keightley P.D."/>
        </authorList>
    </citation>
    <scope>NUCLEOTIDE SEQUENCE</scope>
    <source>
        <strain evidence="3">CCAP 11/173</strain>
    </source>
</reference>
<feature type="compositionally biased region" description="Basic and acidic residues" evidence="1">
    <location>
        <begin position="28"/>
        <end position="41"/>
    </location>
</feature>
<feature type="domain" description="BCNT-C" evidence="2">
    <location>
        <begin position="301"/>
        <end position="382"/>
    </location>
</feature>
<organism evidence="3 4">
    <name type="scientific">Chlamydomonas schloesseri</name>
    <dbReference type="NCBI Taxonomy" id="2026947"/>
    <lineage>
        <taxon>Eukaryota</taxon>
        <taxon>Viridiplantae</taxon>
        <taxon>Chlorophyta</taxon>
        <taxon>core chlorophytes</taxon>
        <taxon>Chlorophyceae</taxon>
        <taxon>CS clade</taxon>
        <taxon>Chlamydomonadales</taxon>
        <taxon>Chlamydomonadaceae</taxon>
        <taxon>Chlamydomonas</taxon>
    </lineage>
</organism>
<evidence type="ECO:0000259" key="2">
    <source>
        <dbReference type="PROSITE" id="PS51279"/>
    </source>
</evidence>
<comment type="caution">
    <text evidence="3">The sequence shown here is derived from an EMBL/GenBank/DDBJ whole genome shotgun (WGS) entry which is preliminary data.</text>
</comment>
<evidence type="ECO:0000256" key="1">
    <source>
        <dbReference type="SAM" id="MobiDB-lite"/>
    </source>
</evidence>
<dbReference type="InterPro" id="IPR011421">
    <property type="entry name" value="BCNT-C"/>
</dbReference>
<protein>
    <recommendedName>
        <fullName evidence="2">BCNT-C domain-containing protein</fullName>
    </recommendedName>
</protein>
<feature type="region of interest" description="Disordered" evidence="1">
    <location>
        <begin position="1"/>
        <end position="101"/>
    </location>
</feature>
<feature type="compositionally biased region" description="Acidic residues" evidence="1">
    <location>
        <begin position="12"/>
        <end position="22"/>
    </location>
</feature>
<dbReference type="EMBL" id="JAEHOD010000019">
    <property type="protein sequence ID" value="KAG2447977.1"/>
    <property type="molecule type" value="Genomic_DNA"/>
</dbReference>
<gene>
    <name evidence="3" type="ORF">HYH02_007006</name>
</gene>
<dbReference type="PROSITE" id="PS51279">
    <property type="entry name" value="BCNT_C"/>
    <property type="match status" value="1"/>
</dbReference>
<feature type="compositionally biased region" description="Low complexity" evidence="1">
    <location>
        <begin position="54"/>
        <end position="69"/>
    </location>
</feature>
<feature type="region of interest" description="Disordered" evidence="1">
    <location>
        <begin position="207"/>
        <end position="232"/>
    </location>
</feature>
<dbReference type="InterPro" id="IPR027124">
    <property type="entry name" value="Swc5/CFDP1/2"/>
</dbReference>